<dbReference type="Gene3D" id="2.40.160.20">
    <property type="match status" value="1"/>
</dbReference>
<protein>
    <submittedName>
        <fullName evidence="3">OmpW family protein</fullName>
    </submittedName>
</protein>
<dbReference type="SUPFAM" id="SSF56925">
    <property type="entry name" value="OMPA-like"/>
    <property type="match status" value="1"/>
</dbReference>
<dbReference type="PANTHER" id="PTHR36920:SF1">
    <property type="entry name" value="OUTER MEMBRANE PROTEIN W"/>
    <property type="match status" value="1"/>
</dbReference>
<feature type="chain" id="PRO_5032441723" evidence="2">
    <location>
        <begin position="23"/>
        <end position="224"/>
    </location>
</feature>
<accession>A0A850H9Y4</accession>
<dbReference type="GO" id="GO:0019867">
    <property type="term" value="C:outer membrane"/>
    <property type="evidence" value="ECO:0007669"/>
    <property type="project" value="InterPro"/>
</dbReference>
<sequence>MKKVCLSAVAALAASVSAPALAQEDRTGSIQAKVFATAVFADAEITDVELDDFGLPEGTQSAANDNVTPTIAIEYFVSNNFSLETIAGVTQHDVDGLGGLDGAELVSDLRIIPGTITAKYHFDLGEGFKPYVGAGPAYFIIFNDDAGADVAALGVTDVDLTNEFGIALQAGADIELNEGFGLSIDAKRYFIDTDARFFVGDTEIIRTEHKLDPWVISAGAYFRF</sequence>
<dbReference type="InterPro" id="IPR011250">
    <property type="entry name" value="OMP/PagP_B-barrel"/>
</dbReference>
<dbReference type="RefSeq" id="WP_176272362.1">
    <property type="nucleotide sequence ID" value="NZ_JABWTA010000001.1"/>
</dbReference>
<comment type="caution">
    <text evidence="3">The sequence shown here is derived from an EMBL/GenBank/DDBJ whole genome shotgun (WGS) entry which is preliminary data.</text>
</comment>
<dbReference type="GO" id="GO:0055085">
    <property type="term" value="P:transmembrane transport"/>
    <property type="evidence" value="ECO:0007669"/>
    <property type="project" value="TreeGrafter"/>
</dbReference>
<dbReference type="EMBL" id="JABWTA010000001">
    <property type="protein sequence ID" value="NVE94045.1"/>
    <property type="molecule type" value="Genomic_DNA"/>
</dbReference>
<keyword evidence="2" id="KW-0732">Signal</keyword>
<name>A0A850H9Y4_9SPHN</name>
<evidence type="ECO:0000313" key="4">
    <source>
        <dbReference type="Proteomes" id="UP000546031"/>
    </source>
</evidence>
<comment type="similarity">
    <text evidence="1">Belongs to the OmpW/AlkL family.</text>
</comment>
<dbReference type="AlphaFoldDB" id="A0A850H9Y4"/>
<evidence type="ECO:0000256" key="1">
    <source>
        <dbReference type="ARBA" id="ARBA00009330"/>
    </source>
</evidence>
<reference evidence="3 4" key="1">
    <citation type="submission" date="2020-06" db="EMBL/GenBank/DDBJ databases">
        <title>Altererythrobacter lutimaris sp. nov., a marine bacterium isolated from a tidal flat.</title>
        <authorList>
            <person name="Kim D."/>
            <person name="Yoo Y."/>
            <person name="Kim J.-J."/>
        </authorList>
    </citation>
    <scope>NUCLEOTIDE SEQUENCE [LARGE SCALE GENOMIC DNA]</scope>
    <source>
        <strain evidence="3 4">JGD-16</strain>
    </source>
</reference>
<gene>
    <name evidence="3" type="ORF">HUO12_03945</name>
</gene>
<evidence type="ECO:0000313" key="3">
    <source>
        <dbReference type="EMBL" id="NVE94045.1"/>
    </source>
</evidence>
<keyword evidence="4" id="KW-1185">Reference proteome</keyword>
<dbReference type="Proteomes" id="UP000546031">
    <property type="component" value="Unassembled WGS sequence"/>
</dbReference>
<dbReference type="PANTHER" id="PTHR36920">
    <property type="match status" value="1"/>
</dbReference>
<proteinExistence type="inferred from homology"/>
<evidence type="ECO:0000256" key="2">
    <source>
        <dbReference type="SAM" id="SignalP"/>
    </source>
</evidence>
<organism evidence="3 4">
    <name type="scientific">Altererythrobacter lutimaris</name>
    <dbReference type="NCBI Taxonomy" id="2743979"/>
    <lineage>
        <taxon>Bacteria</taxon>
        <taxon>Pseudomonadati</taxon>
        <taxon>Pseudomonadota</taxon>
        <taxon>Alphaproteobacteria</taxon>
        <taxon>Sphingomonadales</taxon>
        <taxon>Erythrobacteraceae</taxon>
        <taxon>Altererythrobacter</taxon>
    </lineage>
</organism>
<feature type="signal peptide" evidence="2">
    <location>
        <begin position="1"/>
        <end position="22"/>
    </location>
</feature>
<dbReference type="InterPro" id="IPR005618">
    <property type="entry name" value="OMPW"/>
</dbReference>
<dbReference type="Pfam" id="PF03922">
    <property type="entry name" value="OmpW"/>
    <property type="match status" value="1"/>
</dbReference>